<keyword evidence="3" id="KW-1185">Reference proteome</keyword>
<proteinExistence type="predicted"/>
<protein>
    <submittedName>
        <fullName evidence="2">Uncharacterized protein</fullName>
    </submittedName>
</protein>
<reference evidence="3" key="1">
    <citation type="journal article" date="2019" name="Int. J. Syst. Evol. Microbiol.">
        <title>The Global Catalogue of Microorganisms (GCM) 10K type strain sequencing project: providing services to taxonomists for standard genome sequencing and annotation.</title>
        <authorList>
            <consortium name="The Broad Institute Genomics Platform"/>
            <consortium name="The Broad Institute Genome Sequencing Center for Infectious Disease"/>
            <person name="Wu L."/>
            <person name="Ma J."/>
        </authorList>
    </citation>
    <scope>NUCLEOTIDE SEQUENCE [LARGE SCALE GENOMIC DNA]</scope>
    <source>
        <strain evidence="3">KCTC 32998</strain>
    </source>
</reference>
<dbReference type="EMBL" id="BMZI01000001">
    <property type="protein sequence ID" value="GHB07859.1"/>
    <property type="molecule type" value="Genomic_DNA"/>
</dbReference>
<feature type="transmembrane region" description="Helical" evidence="1">
    <location>
        <begin position="30"/>
        <end position="51"/>
    </location>
</feature>
<accession>A0ABQ3DNC0</accession>
<keyword evidence="1" id="KW-0472">Membrane</keyword>
<dbReference type="Proteomes" id="UP000646745">
    <property type="component" value="Unassembled WGS sequence"/>
</dbReference>
<gene>
    <name evidence="2" type="ORF">GCM10009038_01380</name>
</gene>
<evidence type="ECO:0000313" key="3">
    <source>
        <dbReference type="Proteomes" id="UP000646745"/>
    </source>
</evidence>
<keyword evidence="1" id="KW-1133">Transmembrane helix</keyword>
<sequence>MANFAWVVSVLSMTIAFATFFTFSATRRRGLLITALTTLAIAIIAALVAGLTQ</sequence>
<evidence type="ECO:0000313" key="2">
    <source>
        <dbReference type="EMBL" id="GHB07859.1"/>
    </source>
</evidence>
<evidence type="ECO:0000256" key="1">
    <source>
        <dbReference type="SAM" id="Phobius"/>
    </source>
</evidence>
<keyword evidence="1" id="KW-0812">Transmembrane</keyword>
<comment type="caution">
    <text evidence="2">The sequence shown here is derived from an EMBL/GenBank/DDBJ whole genome shotgun (WGS) entry which is preliminary data.</text>
</comment>
<name>A0ABQ3DNC0_9GAMM</name>
<dbReference type="RefSeq" id="WP_189442675.1">
    <property type="nucleotide sequence ID" value="NZ_BMZI01000001.1"/>
</dbReference>
<feature type="transmembrane region" description="Helical" evidence="1">
    <location>
        <begin position="6"/>
        <end position="23"/>
    </location>
</feature>
<organism evidence="2 3">
    <name type="scientific">Salinicola rhizosphaerae</name>
    <dbReference type="NCBI Taxonomy" id="1443141"/>
    <lineage>
        <taxon>Bacteria</taxon>
        <taxon>Pseudomonadati</taxon>
        <taxon>Pseudomonadota</taxon>
        <taxon>Gammaproteobacteria</taxon>
        <taxon>Oceanospirillales</taxon>
        <taxon>Halomonadaceae</taxon>
        <taxon>Salinicola</taxon>
    </lineage>
</organism>